<name>A0A6M5Z3V4_9BACT</name>
<gene>
    <name evidence="1" type="ORF">FTUN_8739</name>
</gene>
<sequence length="176" mass="20102">MPNWCRCEVEVSGRAERVREFLEFAKGDGDGRETVFDFNRFVPYPPEWRKLDEAFYAWLESNPDLSGGFPVHAYDKWGYLWCCRNWGTNSNATEPRYGDATEAAGTLTASVHFETAWCEPWPVVLKASELFPDLAFELHYFEPLGDFAGCYRCSAGVGTDECWACDHVEVDRVPDC</sequence>
<dbReference type="AlphaFoldDB" id="A0A6M5Z3V4"/>
<reference evidence="2" key="1">
    <citation type="submission" date="2020-05" db="EMBL/GenBank/DDBJ databases">
        <title>Frigoriglobus tundricola gen. nov., sp. nov., a psychrotolerant cellulolytic planctomycete of the family Gemmataceae with two divergent copies of 16S rRNA gene.</title>
        <authorList>
            <person name="Kulichevskaya I.S."/>
            <person name="Ivanova A.A."/>
            <person name="Naumoff D.G."/>
            <person name="Beletsky A.V."/>
            <person name="Rijpstra W.I.C."/>
            <person name="Sinninghe Damste J.S."/>
            <person name="Mardanov A.V."/>
            <person name="Ravin N.V."/>
            <person name="Dedysh S.N."/>
        </authorList>
    </citation>
    <scope>NUCLEOTIDE SEQUENCE [LARGE SCALE GENOMIC DNA]</scope>
    <source>
        <strain evidence="2">PL17</strain>
    </source>
</reference>
<proteinExistence type="predicted"/>
<evidence type="ECO:0000313" key="1">
    <source>
        <dbReference type="EMBL" id="QJX01100.1"/>
    </source>
</evidence>
<protein>
    <submittedName>
        <fullName evidence="1">Uncharacterized protein</fullName>
    </submittedName>
</protein>
<dbReference type="RefSeq" id="WP_171475718.1">
    <property type="nucleotide sequence ID" value="NZ_CP053452.2"/>
</dbReference>
<dbReference type="KEGG" id="ftj:FTUN_8739"/>
<keyword evidence="2" id="KW-1185">Reference proteome</keyword>
<dbReference type="Proteomes" id="UP000503447">
    <property type="component" value="Chromosome"/>
</dbReference>
<dbReference type="EMBL" id="CP053452">
    <property type="protein sequence ID" value="QJX01100.1"/>
    <property type="molecule type" value="Genomic_DNA"/>
</dbReference>
<organism evidence="1 2">
    <name type="scientific">Frigoriglobus tundricola</name>
    <dbReference type="NCBI Taxonomy" id="2774151"/>
    <lineage>
        <taxon>Bacteria</taxon>
        <taxon>Pseudomonadati</taxon>
        <taxon>Planctomycetota</taxon>
        <taxon>Planctomycetia</taxon>
        <taxon>Gemmatales</taxon>
        <taxon>Gemmataceae</taxon>
        <taxon>Frigoriglobus</taxon>
    </lineage>
</organism>
<accession>A0A6M5Z3V4</accession>
<evidence type="ECO:0000313" key="2">
    <source>
        <dbReference type="Proteomes" id="UP000503447"/>
    </source>
</evidence>